<sequence length="330" mass="35459">MNAPATSRPTRAQPLTRVPLSTAELPPVDPSLPAWPGEDVESAGITLHVRRTPGEGPTTAVYVHGLGGAAANWTDLAAQLAGYAPGIAVDLPGFGRSAPPEGYPYTIQAHADALADWLRGLDLGPVHLLANSMGGTITAHLAARHPDLVRTLTLISPAVPDLRPDPRRLSDPRMALALLPVVGTRARRELARTTPRQRVMQMLDLCFADPAGVSQERVEETAAEYAERAKLAWANPALAQSTLGLIRSWLAPGTRSMWRVLPRITAPSLVIWGTEDKLVSVRKAPRTARLLGRARLLVLPRTGHVAMMERPATVARAVLGLWEGAESDTW</sequence>
<dbReference type="Gene3D" id="3.40.50.1820">
    <property type="entry name" value="alpha/beta hydrolase"/>
    <property type="match status" value="1"/>
</dbReference>
<evidence type="ECO:0000313" key="3">
    <source>
        <dbReference type="Proteomes" id="UP000186040"/>
    </source>
</evidence>
<dbReference type="OrthoDB" id="9801162at2"/>
<dbReference type="Pfam" id="PF00561">
    <property type="entry name" value="Abhydrolase_1"/>
    <property type="match status" value="1"/>
</dbReference>
<accession>A0A1Q9LDS2</accession>
<dbReference type="GO" id="GO:0016020">
    <property type="term" value="C:membrane"/>
    <property type="evidence" value="ECO:0007669"/>
    <property type="project" value="TreeGrafter"/>
</dbReference>
<evidence type="ECO:0000259" key="1">
    <source>
        <dbReference type="Pfam" id="PF00561"/>
    </source>
</evidence>
<dbReference type="Proteomes" id="UP000186040">
    <property type="component" value="Unassembled WGS sequence"/>
</dbReference>
<dbReference type="PRINTS" id="PR00111">
    <property type="entry name" value="ABHYDROLASE"/>
</dbReference>
<gene>
    <name evidence="2" type="ORF">BJP25_04075</name>
</gene>
<name>A0A1Q9LDS2_9PSEU</name>
<dbReference type="GO" id="GO:0046464">
    <property type="term" value="P:acylglycerol catabolic process"/>
    <property type="evidence" value="ECO:0007669"/>
    <property type="project" value="TreeGrafter"/>
</dbReference>
<dbReference type="PANTHER" id="PTHR43798:SF5">
    <property type="entry name" value="MONOACYLGLYCEROL LIPASE ABHD6"/>
    <property type="match status" value="1"/>
</dbReference>
<dbReference type="EMBL" id="MKQR01000028">
    <property type="protein sequence ID" value="OLR90155.1"/>
    <property type="molecule type" value="Genomic_DNA"/>
</dbReference>
<dbReference type="GO" id="GO:0047372">
    <property type="term" value="F:monoacylglycerol lipase activity"/>
    <property type="evidence" value="ECO:0007669"/>
    <property type="project" value="TreeGrafter"/>
</dbReference>
<organism evidence="2 3">
    <name type="scientific">Actinokineospora bangkokensis</name>
    <dbReference type="NCBI Taxonomy" id="1193682"/>
    <lineage>
        <taxon>Bacteria</taxon>
        <taxon>Bacillati</taxon>
        <taxon>Actinomycetota</taxon>
        <taxon>Actinomycetes</taxon>
        <taxon>Pseudonocardiales</taxon>
        <taxon>Pseudonocardiaceae</taxon>
        <taxon>Actinokineospora</taxon>
    </lineage>
</organism>
<keyword evidence="2" id="KW-0378">Hydrolase</keyword>
<dbReference type="RefSeq" id="WP_075978362.1">
    <property type="nucleotide sequence ID" value="NZ_MKQR01000028.1"/>
</dbReference>
<dbReference type="STRING" id="1193682.BJP25_04075"/>
<proteinExistence type="predicted"/>
<feature type="domain" description="AB hydrolase-1" evidence="1">
    <location>
        <begin position="61"/>
        <end position="311"/>
    </location>
</feature>
<keyword evidence="3" id="KW-1185">Reference proteome</keyword>
<dbReference type="InterPro" id="IPR029058">
    <property type="entry name" value="AB_hydrolase_fold"/>
</dbReference>
<dbReference type="PANTHER" id="PTHR43798">
    <property type="entry name" value="MONOACYLGLYCEROL LIPASE"/>
    <property type="match status" value="1"/>
</dbReference>
<dbReference type="InterPro" id="IPR000073">
    <property type="entry name" value="AB_hydrolase_1"/>
</dbReference>
<evidence type="ECO:0000313" key="2">
    <source>
        <dbReference type="EMBL" id="OLR90155.1"/>
    </source>
</evidence>
<dbReference type="InterPro" id="IPR050266">
    <property type="entry name" value="AB_hydrolase_sf"/>
</dbReference>
<reference evidence="2 3" key="1">
    <citation type="submission" date="2016-10" db="EMBL/GenBank/DDBJ databases">
        <title>The Draft Genome Sequence of Actinokineospora bangkokensis 44EHWT reveals the biosynthetic pathway of antifungal compounds Thailandins with unusual extender unit butylmalonyl-CoA.</title>
        <authorList>
            <person name="Greule A."/>
            <person name="Intra B."/>
            <person name="Flemming S."/>
            <person name="Rommel M.G."/>
            <person name="Panbangred W."/>
            <person name="Bechthold A."/>
        </authorList>
    </citation>
    <scope>NUCLEOTIDE SEQUENCE [LARGE SCALE GENOMIC DNA]</scope>
    <source>
        <strain evidence="2 3">44EHW</strain>
    </source>
</reference>
<dbReference type="AlphaFoldDB" id="A0A1Q9LDS2"/>
<dbReference type="SUPFAM" id="SSF53474">
    <property type="entry name" value="alpha/beta-Hydrolases"/>
    <property type="match status" value="1"/>
</dbReference>
<comment type="caution">
    <text evidence="2">The sequence shown here is derived from an EMBL/GenBank/DDBJ whole genome shotgun (WGS) entry which is preliminary data.</text>
</comment>
<protein>
    <submittedName>
        <fullName evidence="2">Alpha/beta hydrolase</fullName>
    </submittedName>
</protein>